<protein>
    <submittedName>
        <fullName evidence="3">Secreted protein</fullName>
    </submittedName>
</protein>
<evidence type="ECO:0000313" key="2">
    <source>
        <dbReference type="Proteomes" id="UP000050741"/>
    </source>
</evidence>
<dbReference type="WBParaSite" id="GPLIN_001340100">
    <property type="protein sequence ID" value="GPLIN_001340100"/>
    <property type="gene ID" value="GPLIN_001340100"/>
</dbReference>
<organism evidence="2 3">
    <name type="scientific">Globodera pallida</name>
    <name type="common">Potato cyst nematode worm</name>
    <name type="synonym">Heterodera pallida</name>
    <dbReference type="NCBI Taxonomy" id="36090"/>
    <lineage>
        <taxon>Eukaryota</taxon>
        <taxon>Metazoa</taxon>
        <taxon>Ecdysozoa</taxon>
        <taxon>Nematoda</taxon>
        <taxon>Chromadorea</taxon>
        <taxon>Rhabditida</taxon>
        <taxon>Tylenchina</taxon>
        <taxon>Tylenchomorpha</taxon>
        <taxon>Tylenchoidea</taxon>
        <taxon>Heteroderidae</taxon>
        <taxon>Heteroderinae</taxon>
        <taxon>Globodera</taxon>
    </lineage>
</organism>
<keyword evidence="2" id="KW-1185">Reference proteome</keyword>
<keyword evidence="1" id="KW-0732">Signal</keyword>
<proteinExistence type="predicted"/>
<accession>A0A183CKJ5</accession>
<name>A0A183CKJ5_GLOPA</name>
<reference evidence="3" key="3">
    <citation type="submission" date="2016-06" db="UniProtKB">
        <authorList>
            <consortium name="WormBaseParasite"/>
        </authorList>
    </citation>
    <scope>IDENTIFICATION</scope>
</reference>
<evidence type="ECO:0000313" key="3">
    <source>
        <dbReference type="WBParaSite" id="GPLIN_001340100"/>
    </source>
</evidence>
<evidence type="ECO:0000256" key="1">
    <source>
        <dbReference type="SAM" id="SignalP"/>
    </source>
</evidence>
<feature type="chain" id="PRO_5008147749" evidence="1">
    <location>
        <begin position="25"/>
        <end position="82"/>
    </location>
</feature>
<sequence>MPHREVLLFQLLLLLSAAVVLLHAGCTTVADSACDRGAWTGCLLWGEDTKCGHTSNIGAYNTQLWRSCGFLCAGVDVCCPEH</sequence>
<feature type="signal peptide" evidence="1">
    <location>
        <begin position="1"/>
        <end position="24"/>
    </location>
</feature>
<reference evidence="2" key="2">
    <citation type="submission" date="2014-05" db="EMBL/GenBank/DDBJ databases">
        <title>The genome and life-stage specific transcriptomes of Globodera pallida elucidate key aspects of plant parasitism by a cyst nematode.</title>
        <authorList>
            <person name="Cotton J.A."/>
            <person name="Lilley C.J."/>
            <person name="Jones L.M."/>
            <person name="Kikuchi T."/>
            <person name="Reid A.J."/>
            <person name="Thorpe P."/>
            <person name="Tsai I.J."/>
            <person name="Beasley H."/>
            <person name="Blok V."/>
            <person name="Cock P.J.A."/>
            <person name="Van den Akker S.E."/>
            <person name="Holroyd N."/>
            <person name="Hunt M."/>
            <person name="Mantelin S."/>
            <person name="Naghra H."/>
            <person name="Pain A."/>
            <person name="Palomares-Rius J.E."/>
            <person name="Zarowiecki M."/>
            <person name="Berriman M."/>
            <person name="Jones J.T."/>
            <person name="Urwin P.E."/>
        </authorList>
    </citation>
    <scope>NUCLEOTIDE SEQUENCE [LARGE SCALE GENOMIC DNA]</scope>
    <source>
        <strain evidence="2">Lindley</strain>
    </source>
</reference>
<dbReference type="Proteomes" id="UP000050741">
    <property type="component" value="Unassembled WGS sequence"/>
</dbReference>
<reference evidence="2" key="1">
    <citation type="submission" date="2013-12" db="EMBL/GenBank/DDBJ databases">
        <authorList>
            <person name="Aslett M."/>
        </authorList>
    </citation>
    <scope>NUCLEOTIDE SEQUENCE [LARGE SCALE GENOMIC DNA]</scope>
    <source>
        <strain evidence="2">Lindley</strain>
    </source>
</reference>
<dbReference type="AlphaFoldDB" id="A0A183CKJ5"/>